<organism evidence="3 4">
    <name type="scientific">Moheibacter lacus</name>
    <dbReference type="NCBI Taxonomy" id="2745851"/>
    <lineage>
        <taxon>Bacteria</taxon>
        <taxon>Pseudomonadati</taxon>
        <taxon>Bacteroidota</taxon>
        <taxon>Flavobacteriia</taxon>
        <taxon>Flavobacteriales</taxon>
        <taxon>Weeksellaceae</taxon>
        <taxon>Moheibacter</taxon>
    </lineage>
</organism>
<feature type="domain" description="LysM" evidence="2">
    <location>
        <begin position="22"/>
        <end position="66"/>
    </location>
</feature>
<dbReference type="Gene3D" id="3.40.50.2300">
    <property type="match status" value="1"/>
</dbReference>
<name>A0A838ZI25_9FLAO</name>
<dbReference type="InterPro" id="IPR018392">
    <property type="entry name" value="LysM"/>
</dbReference>
<dbReference type="AlphaFoldDB" id="A0A838ZI25"/>
<reference evidence="3 4" key="1">
    <citation type="submission" date="2020-07" db="EMBL/GenBank/DDBJ databases">
        <title>Moheibacter lacus sp. nov., a member of the family Flavobacteriaceae isolated from freshwater lake sediment.</title>
        <authorList>
            <person name="Liu Y."/>
        </authorList>
    </citation>
    <scope>NUCLEOTIDE SEQUENCE [LARGE SCALE GENOMIC DNA]</scope>
    <source>
        <strain evidence="3 4">BDHS18</strain>
    </source>
</reference>
<evidence type="ECO:0000313" key="3">
    <source>
        <dbReference type="EMBL" id="MBA5628898.1"/>
    </source>
</evidence>
<feature type="domain" description="LysM" evidence="2">
    <location>
        <begin position="164"/>
        <end position="208"/>
    </location>
</feature>
<dbReference type="SMART" id="SM00257">
    <property type="entry name" value="LysM"/>
    <property type="match status" value="4"/>
</dbReference>
<evidence type="ECO:0000259" key="2">
    <source>
        <dbReference type="PROSITE" id="PS51782"/>
    </source>
</evidence>
<keyword evidence="1" id="KW-0732">Signal</keyword>
<dbReference type="EMBL" id="JACDZE010000001">
    <property type="protein sequence ID" value="MBA5628898.1"/>
    <property type="molecule type" value="Genomic_DNA"/>
</dbReference>
<dbReference type="SUPFAM" id="SSF53822">
    <property type="entry name" value="Periplasmic binding protein-like I"/>
    <property type="match status" value="1"/>
</dbReference>
<dbReference type="Gene3D" id="3.10.350.10">
    <property type="entry name" value="LysM domain"/>
    <property type="match status" value="4"/>
</dbReference>
<dbReference type="InterPro" id="IPR036779">
    <property type="entry name" value="LysM_dom_sf"/>
</dbReference>
<dbReference type="RefSeq" id="WP_182042477.1">
    <property type="nucleotide sequence ID" value="NZ_JACDZE010000001.1"/>
</dbReference>
<evidence type="ECO:0000256" key="1">
    <source>
        <dbReference type="SAM" id="SignalP"/>
    </source>
</evidence>
<feature type="chain" id="PRO_5032271598" evidence="1">
    <location>
        <begin position="20"/>
        <end position="651"/>
    </location>
</feature>
<comment type="caution">
    <text evidence="3">The sequence shown here is derived from an EMBL/GenBank/DDBJ whole genome shotgun (WGS) entry which is preliminary data.</text>
</comment>
<dbReference type="PANTHER" id="PTHR33734">
    <property type="entry name" value="LYSM DOMAIN-CONTAINING GPI-ANCHORED PROTEIN 2"/>
    <property type="match status" value="1"/>
</dbReference>
<proteinExistence type="predicted"/>
<dbReference type="PROSITE" id="PS51782">
    <property type="entry name" value="LYSM"/>
    <property type="match status" value="4"/>
</dbReference>
<dbReference type="InterPro" id="IPR028082">
    <property type="entry name" value="Peripla_BP_I"/>
</dbReference>
<evidence type="ECO:0000313" key="4">
    <source>
        <dbReference type="Proteomes" id="UP000552241"/>
    </source>
</evidence>
<feature type="domain" description="LysM" evidence="2">
    <location>
        <begin position="223"/>
        <end position="266"/>
    </location>
</feature>
<keyword evidence="4" id="KW-1185">Reference proteome</keyword>
<feature type="signal peptide" evidence="1">
    <location>
        <begin position="1"/>
        <end position="19"/>
    </location>
</feature>
<dbReference type="CDD" id="cd00118">
    <property type="entry name" value="LysM"/>
    <property type="match status" value="4"/>
</dbReference>
<feature type="domain" description="LysM" evidence="2">
    <location>
        <begin position="105"/>
        <end position="148"/>
    </location>
</feature>
<sequence>MSKAFWAFLFFSLAILTFAQEKTHQVEAKETIYGISKKYNVSQEALKKANPFLAERSLQIGDTLVIPGKSDGSIKPVVTEVNNQTSTDPGDTTEVIIPKEDENFIYYKVAPKQTLYSLTREFKISEDALKSLNPQLEQGLKAGDIIRIPKKKSTNGQEEIVPEGMHKVSRGETVFSLTKQFGVSEDEFYIANPSVQTEGLIVDSYIKIPKKGSTNAVIQDGFIEHKVKAGETIYSITKLYKVSFADLMKHNPELSEGLKTGMTLKIPLQEGANIIKAPGKIKRIDDNEINIALILPFHLENATGKEQEKTISTDILIGGKMALDSLARKGKQIHLKVLDSENQAGSLESMLASTDFSKFDVIVGPLFGSNFKSMATMLSGSGIALVSPLSNSDDLKELENVIIATPSDEAIADAIIDEIKSNYKGQQIQILTDDRHENLANYVSSNLNKKISGADIFITKDANKLFQKSETVDEKLTDGTIVKKEYFTPIITVLVSDNNSLGATYVNKIKTMDAENLQAYGVKFVSAYDIYNDKNKENIAALKNIGFAFSTVRLVNVYGASERNTLEKFLDIYCLTPNEYQQVGFDVFYDLVDRMNSRGDVLNSLNSEQTRLATKFKYEKEGKAYVNKSVRVVRLFVKADESPDDVDGIKD</sequence>
<protein>
    <submittedName>
        <fullName evidence="3">LysM peptidoglycan-binding domain-containing protein</fullName>
    </submittedName>
</protein>
<dbReference type="PANTHER" id="PTHR33734:SF22">
    <property type="entry name" value="MEMBRANE-BOUND LYTIC MUREIN TRANSGLYCOSYLASE D"/>
    <property type="match status" value="1"/>
</dbReference>
<gene>
    <name evidence="3" type="ORF">HU137_03830</name>
</gene>
<dbReference type="Proteomes" id="UP000552241">
    <property type="component" value="Unassembled WGS sequence"/>
</dbReference>
<dbReference type="SUPFAM" id="SSF54106">
    <property type="entry name" value="LysM domain"/>
    <property type="match status" value="3"/>
</dbReference>
<accession>A0A838ZI25</accession>
<dbReference type="Pfam" id="PF01476">
    <property type="entry name" value="LysM"/>
    <property type="match status" value="4"/>
</dbReference>